<proteinExistence type="predicted"/>
<evidence type="ECO:0000256" key="1">
    <source>
        <dbReference type="SAM" id="Coils"/>
    </source>
</evidence>
<accession>A0ABW3S414</accession>
<keyword evidence="1" id="KW-0175">Coiled coil</keyword>
<feature type="region of interest" description="Disordered" evidence="2">
    <location>
        <begin position="38"/>
        <end position="79"/>
    </location>
</feature>
<dbReference type="InterPro" id="IPR010332">
    <property type="entry name" value="ATPase_terminase-su_N"/>
</dbReference>
<keyword evidence="5" id="KW-1185">Reference proteome</keyword>
<sequence>MAEKHLLAEQDYIQGMKYKDIAKKYDVTINTVKSWKQRHGWTRTRGAPDGKSVHTSRGGAPPGNKNAVGNEGGAPKGNSNAVSHGFFRKYFPDDALEIMEQVADRSPLDMLWDQITIQYTAIIRAQQIMYVQDKDEMIKELKKRKFDVVDTSTEKESSFEQVVTEEEYEFQFSWDRHATFLNAQSRAMSTLQNMIKQYEDMCKYDVANQEQQLRISKLKGEIALLEQQATKDDDKPIEIVIKRKGDA</sequence>
<gene>
    <name evidence="4" type="primary">terS</name>
    <name evidence="4" type="ORF">ACFQ3W_23415</name>
</gene>
<evidence type="ECO:0000259" key="3">
    <source>
        <dbReference type="Pfam" id="PF06056"/>
    </source>
</evidence>
<organism evidence="4 5">
    <name type="scientific">Paenibacillus puldeungensis</name>
    <dbReference type="NCBI Taxonomy" id="696536"/>
    <lineage>
        <taxon>Bacteria</taxon>
        <taxon>Bacillati</taxon>
        <taxon>Bacillota</taxon>
        <taxon>Bacilli</taxon>
        <taxon>Bacillales</taxon>
        <taxon>Paenibacillaceae</taxon>
        <taxon>Paenibacillus</taxon>
    </lineage>
</organism>
<evidence type="ECO:0000313" key="4">
    <source>
        <dbReference type="EMBL" id="MFD1179222.1"/>
    </source>
</evidence>
<dbReference type="RefSeq" id="WP_379321648.1">
    <property type="nucleotide sequence ID" value="NZ_JBHTLM010000026.1"/>
</dbReference>
<name>A0ABW3S414_9BACL</name>
<comment type="caution">
    <text evidence="4">The sequence shown here is derived from an EMBL/GenBank/DDBJ whole genome shotgun (WGS) entry which is preliminary data.</text>
</comment>
<dbReference type="EMBL" id="JBHTLM010000026">
    <property type="protein sequence ID" value="MFD1179222.1"/>
    <property type="molecule type" value="Genomic_DNA"/>
</dbReference>
<dbReference type="Pfam" id="PF06056">
    <property type="entry name" value="Terminase_5"/>
    <property type="match status" value="1"/>
</dbReference>
<evidence type="ECO:0000313" key="5">
    <source>
        <dbReference type="Proteomes" id="UP001597262"/>
    </source>
</evidence>
<dbReference type="Proteomes" id="UP001597262">
    <property type="component" value="Unassembled WGS sequence"/>
</dbReference>
<protein>
    <submittedName>
        <fullName evidence="4">Phage terminase small subunit</fullName>
    </submittedName>
</protein>
<evidence type="ECO:0000256" key="2">
    <source>
        <dbReference type="SAM" id="MobiDB-lite"/>
    </source>
</evidence>
<dbReference type="Gene3D" id="1.10.10.60">
    <property type="entry name" value="Homeodomain-like"/>
    <property type="match status" value="1"/>
</dbReference>
<dbReference type="NCBIfam" id="NF040601">
    <property type="entry name" value="TerS_not_xtmA"/>
    <property type="match status" value="1"/>
</dbReference>
<reference evidence="5" key="1">
    <citation type="journal article" date="2019" name="Int. J. Syst. Evol. Microbiol.">
        <title>The Global Catalogue of Microorganisms (GCM) 10K type strain sequencing project: providing services to taxonomists for standard genome sequencing and annotation.</title>
        <authorList>
            <consortium name="The Broad Institute Genomics Platform"/>
            <consortium name="The Broad Institute Genome Sequencing Center for Infectious Disease"/>
            <person name="Wu L."/>
            <person name="Ma J."/>
        </authorList>
    </citation>
    <scope>NUCLEOTIDE SEQUENCE [LARGE SCALE GENOMIC DNA]</scope>
    <source>
        <strain evidence="5">CCUG 59189</strain>
    </source>
</reference>
<feature type="coiled-coil region" evidence="1">
    <location>
        <begin position="181"/>
        <end position="228"/>
    </location>
</feature>
<feature type="domain" description="Terminase ATPase subunit N-terminal" evidence="3">
    <location>
        <begin position="12"/>
        <end position="46"/>
    </location>
</feature>